<evidence type="ECO:0000313" key="1">
    <source>
        <dbReference type="EMBL" id="MBB5893799.1"/>
    </source>
</evidence>
<reference evidence="1 2" key="1">
    <citation type="submission" date="2020-08" db="EMBL/GenBank/DDBJ databases">
        <title>Sequencing the genomes of 1000 actinobacteria strains.</title>
        <authorList>
            <person name="Klenk H.-P."/>
        </authorList>
    </citation>
    <scope>NUCLEOTIDE SEQUENCE [LARGE SCALE GENOMIC DNA]</scope>
    <source>
        <strain evidence="1 2">DSM 43851</strain>
    </source>
</reference>
<evidence type="ECO:0000313" key="2">
    <source>
        <dbReference type="Proteomes" id="UP000585638"/>
    </source>
</evidence>
<name>A0A7W9NIP7_9PSEU</name>
<organism evidence="1 2">
    <name type="scientific">Kutzneria kofuensis</name>
    <dbReference type="NCBI Taxonomy" id="103725"/>
    <lineage>
        <taxon>Bacteria</taxon>
        <taxon>Bacillati</taxon>
        <taxon>Actinomycetota</taxon>
        <taxon>Actinomycetes</taxon>
        <taxon>Pseudonocardiales</taxon>
        <taxon>Pseudonocardiaceae</taxon>
        <taxon>Kutzneria</taxon>
    </lineage>
</organism>
<gene>
    <name evidence="1" type="ORF">BJ998_004995</name>
</gene>
<comment type="caution">
    <text evidence="1">The sequence shown here is derived from an EMBL/GenBank/DDBJ whole genome shotgun (WGS) entry which is preliminary data.</text>
</comment>
<proteinExistence type="predicted"/>
<accession>A0A7W9NIP7</accession>
<dbReference type="EMBL" id="JACHIR010000001">
    <property type="protein sequence ID" value="MBB5893799.1"/>
    <property type="molecule type" value="Genomic_DNA"/>
</dbReference>
<keyword evidence="2" id="KW-1185">Reference proteome</keyword>
<protein>
    <submittedName>
        <fullName evidence="1">Uncharacterized protein</fullName>
    </submittedName>
</protein>
<dbReference type="AlphaFoldDB" id="A0A7W9NIP7"/>
<dbReference type="RefSeq" id="WP_184865340.1">
    <property type="nucleotide sequence ID" value="NZ_BAAAWY010000030.1"/>
</dbReference>
<sequence length="117" mass="12962">MSESRGGMGGVQLIYTGAFDEIPTTVEINADRRHWRVLLKFDGMNGFTTTHVLTAYLDGTEVVDADVDFEAAFIRERGTEAAAAFRQDPNADRTITEIGQAWMARVNEELMKKFGGS</sequence>
<dbReference type="Proteomes" id="UP000585638">
    <property type="component" value="Unassembled WGS sequence"/>
</dbReference>